<sequence>MTSYIEPEDLKSIVKDSSLTPQKDYVIVDVRDLDYEGGHIPGAVNVPAHELMDKANTLVEEYKDVPLVIFHCALSQVRGPKSARIYNETKSLLKPESTQQVKILRGGFEGWHAKFKQDQSLLESYDPAVWQWAT</sequence>
<name>A0A167QYL0_PHYB8</name>
<gene>
    <name evidence="2" type="ORF">PHYBLDRAFT_138038</name>
</gene>
<evidence type="ECO:0000313" key="3">
    <source>
        <dbReference type="Proteomes" id="UP000077315"/>
    </source>
</evidence>
<dbReference type="InterPro" id="IPR001763">
    <property type="entry name" value="Rhodanese-like_dom"/>
</dbReference>
<dbReference type="Pfam" id="PF00581">
    <property type="entry name" value="Rhodanese"/>
    <property type="match status" value="1"/>
</dbReference>
<accession>A0A167QYL0</accession>
<reference evidence="3" key="1">
    <citation type="submission" date="2015-06" db="EMBL/GenBank/DDBJ databases">
        <title>Expansion of signal transduction pathways in fungi by whole-genome duplication.</title>
        <authorList>
            <consortium name="DOE Joint Genome Institute"/>
            <person name="Corrochano L.M."/>
            <person name="Kuo A."/>
            <person name="Marcet-Houben M."/>
            <person name="Polaino S."/>
            <person name="Salamov A."/>
            <person name="Villalobos J.M."/>
            <person name="Alvarez M.I."/>
            <person name="Avalos J."/>
            <person name="Benito E.P."/>
            <person name="Benoit I."/>
            <person name="Burger G."/>
            <person name="Camino L.P."/>
            <person name="Canovas D."/>
            <person name="Cerda-Olmedo E."/>
            <person name="Cheng J.-F."/>
            <person name="Dominguez A."/>
            <person name="Elias M."/>
            <person name="Eslava A.P."/>
            <person name="Glaser F."/>
            <person name="Grimwood J."/>
            <person name="Gutierrez G."/>
            <person name="Heitman J."/>
            <person name="Henrissat B."/>
            <person name="Iturriaga E.A."/>
            <person name="Lang B.F."/>
            <person name="Lavin J.L."/>
            <person name="Lee S."/>
            <person name="Li W."/>
            <person name="Lindquist E."/>
            <person name="Lopez-Garcia S."/>
            <person name="Luque E.M."/>
            <person name="Marcos A.T."/>
            <person name="Martin J."/>
            <person name="McCluskey K."/>
            <person name="Medina H.R."/>
            <person name="Miralles-Duran A."/>
            <person name="Miyazaki A."/>
            <person name="Munoz-Torres E."/>
            <person name="Oguiza J.A."/>
            <person name="Ohm R."/>
            <person name="Olmedo M."/>
            <person name="Orejas M."/>
            <person name="Ortiz-Castellanos L."/>
            <person name="Pisabarro A.G."/>
            <person name="Rodriguez-Romero J."/>
            <person name="Ruiz-Herrera J."/>
            <person name="Ruiz-Vazquez R."/>
            <person name="Sanz C."/>
            <person name="Schackwitz W."/>
            <person name="Schmutz J."/>
            <person name="Shahriari M."/>
            <person name="Shelest E."/>
            <person name="Silva-Franco F."/>
            <person name="Soanes D."/>
            <person name="Syed K."/>
            <person name="Tagua V.G."/>
            <person name="Talbot N.J."/>
            <person name="Thon M."/>
            <person name="De vries R.P."/>
            <person name="Wiebenga A."/>
            <person name="Yadav J.S."/>
            <person name="Braun E.L."/>
            <person name="Baker S."/>
            <person name="Garre V."/>
            <person name="Horwitz B."/>
            <person name="Torres-Martinez S."/>
            <person name="Idnurm A."/>
            <person name="Herrera-Estrella A."/>
            <person name="Gabaldon T."/>
            <person name="Grigoriev I.V."/>
        </authorList>
    </citation>
    <scope>NUCLEOTIDE SEQUENCE [LARGE SCALE GENOMIC DNA]</scope>
    <source>
        <strain evidence="3">NRRL 1555(-)</strain>
    </source>
</reference>
<keyword evidence="3" id="KW-1185">Reference proteome</keyword>
<dbReference type="RefSeq" id="XP_018298517.1">
    <property type="nucleotide sequence ID" value="XM_018429920.1"/>
</dbReference>
<dbReference type="InterPro" id="IPR001307">
    <property type="entry name" value="Thiosulphate_STrfase_CS"/>
</dbReference>
<dbReference type="GO" id="GO:0005634">
    <property type="term" value="C:nucleus"/>
    <property type="evidence" value="ECO:0007669"/>
    <property type="project" value="TreeGrafter"/>
</dbReference>
<dbReference type="GO" id="GO:0005737">
    <property type="term" value="C:cytoplasm"/>
    <property type="evidence" value="ECO:0007669"/>
    <property type="project" value="TreeGrafter"/>
</dbReference>
<dbReference type="GO" id="GO:0004792">
    <property type="term" value="F:thiosulfate-cyanide sulfurtransferase activity"/>
    <property type="evidence" value="ECO:0007669"/>
    <property type="project" value="InterPro"/>
</dbReference>
<dbReference type="FunCoup" id="A0A167QYL0">
    <property type="interactions" value="326"/>
</dbReference>
<dbReference type="Proteomes" id="UP000077315">
    <property type="component" value="Unassembled WGS sequence"/>
</dbReference>
<protein>
    <recommendedName>
        <fullName evidence="1">Rhodanese domain-containing protein</fullName>
    </recommendedName>
</protein>
<dbReference type="OrthoDB" id="102559at2759"/>
<feature type="domain" description="Rhodanese" evidence="1">
    <location>
        <begin position="21"/>
        <end position="120"/>
    </location>
</feature>
<dbReference type="GeneID" id="28990826"/>
<dbReference type="InParanoid" id="A0A167QYL0"/>
<dbReference type="PROSITE" id="PS00380">
    <property type="entry name" value="RHODANESE_1"/>
    <property type="match status" value="1"/>
</dbReference>
<dbReference type="SMART" id="SM00450">
    <property type="entry name" value="RHOD"/>
    <property type="match status" value="1"/>
</dbReference>
<dbReference type="PANTHER" id="PTHR10828:SF38">
    <property type="entry name" value="ARSENICAL-RESISTANCE PROTEIN 2-RELATED"/>
    <property type="match status" value="1"/>
</dbReference>
<dbReference type="SUPFAM" id="SSF52821">
    <property type="entry name" value="Rhodanese/Cell cycle control phosphatase"/>
    <property type="match status" value="1"/>
</dbReference>
<evidence type="ECO:0000259" key="1">
    <source>
        <dbReference type="PROSITE" id="PS50206"/>
    </source>
</evidence>
<evidence type="ECO:0000313" key="2">
    <source>
        <dbReference type="EMBL" id="OAD80477.1"/>
    </source>
</evidence>
<organism evidence="2 3">
    <name type="scientific">Phycomyces blakesleeanus (strain ATCC 8743b / DSM 1359 / FGSC 10004 / NBRC 33097 / NRRL 1555)</name>
    <dbReference type="NCBI Taxonomy" id="763407"/>
    <lineage>
        <taxon>Eukaryota</taxon>
        <taxon>Fungi</taxon>
        <taxon>Fungi incertae sedis</taxon>
        <taxon>Mucoromycota</taxon>
        <taxon>Mucoromycotina</taxon>
        <taxon>Mucoromycetes</taxon>
        <taxon>Mucorales</taxon>
        <taxon>Phycomycetaceae</taxon>
        <taxon>Phycomyces</taxon>
    </lineage>
</organism>
<dbReference type="STRING" id="763407.A0A167QYL0"/>
<dbReference type="InterPro" id="IPR036873">
    <property type="entry name" value="Rhodanese-like_dom_sf"/>
</dbReference>
<dbReference type="PROSITE" id="PS50206">
    <property type="entry name" value="RHODANESE_3"/>
    <property type="match status" value="1"/>
</dbReference>
<dbReference type="Gene3D" id="3.40.250.10">
    <property type="entry name" value="Rhodanese-like domain"/>
    <property type="match status" value="1"/>
</dbReference>
<dbReference type="PANTHER" id="PTHR10828">
    <property type="entry name" value="M-PHASE INDUCER PHOSPHATASE DUAL SPECIFICITY PHOSPHATASE CDC25"/>
    <property type="match status" value="1"/>
</dbReference>
<dbReference type="GO" id="GO:0004725">
    <property type="term" value="F:protein tyrosine phosphatase activity"/>
    <property type="evidence" value="ECO:0007669"/>
    <property type="project" value="TreeGrafter"/>
</dbReference>
<dbReference type="AlphaFoldDB" id="A0A167QYL0"/>
<proteinExistence type="predicted"/>
<dbReference type="VEuPathDB" id="FungiDB:PHYBLDRAFT_138038"/>
<dbReference type="EMBL" id="KV440971">
    <property type="protein sequence ID" value="OAD80477.1"/>
    <property type="molecule type" value="Genomic_DNA"/>
</dbReference>